<gene>
    <name evidence="1" type="ORF">PPRIM_AZ9-3.1.T2170005</name>
</gene>
<accession>A0A8S1QQH6</accession>
<name>A0A8S1QQH6_PARPR</name>
<proteinExistence type="predicted"/>
<protein>
    <submittedName>
        <fullName evidence="1">Uncharacterized protein</fullName>
    </submittedName>
</protein>
<keyword evidence="2" id="KW-1185">Reference proteome</keyword>
<organism evidence="1 2">
    <name type="scientific">Paramecium primaurelia</name>
    <dbReference type="NCBI Taxonomy" id="5886"/>
    <lineage>
        <taxon>Eukaryota</taxon>
        <taxon>Sar</taxon>
        <taxon>Alveolata</taxon>
        <taxon>Ciliophora</taxon>
        <taxon>Intramacronucleata</taxon>
        <taxon>Oligohymenophorea</taxon>
        <taxon>Peniculida</taxon>
        <taxon>Parameciidae</taxon>
        <taxon>Paramecium</taxon>
    </lineage>
</organism>
<evidence type="ECO:0000313" key="2">
    <source>
        <dbReference type="Proteomes" id="UP000688137"/>
    </source>
</evidence>
<sequence length="80" mass="9482">MTSQIIYKAPQQTPQQIDKSKQVRFKKSGNLKVENLQRRYLQAIYQLGKITVNAIRNTQRCSNSFQEMSHIFNQFNLIDY</sequence>
<evidence type="ECO:0000313" key="1">
    <source>
        <dbReference type="EMBL" id="CAD8117946.1"/>
    </source>
</evidence>
<comment type="caution">
    <text evidence="1">The sequence shown here is derived from an EMBL/GenBank/DDBJ whole genome shotgun (WGS) entry which is preliminary data.</text>
</comment>
<dbReference type="AlphaFoldDB" id="A0A8S1QQH6"/>
<dbReference type="Proteomes" id="UP000688137">
    <property type="component" value="Unassembled WGS sequence"/>
</dbReference>
<reference evidence="1" key="1">
    <citation type="submission" date="2021-01" db="EMBL/GenBank/DDBJ databases">
        <authorList>
            <consortium name="Genoscope - CEA"/>
            <person name="William W."/>
        </authorList>
    </citation>
    <scope>NUCLEOTIDE SEQUENCE</scope>
</reference>
<dbReference type="EMBL" id="CAJJDM010000226">
    <property type="protein sequence ID" value="CAD8117946.1"/>
    <property type="molecule type" value="Genomic_DNA"/>
</dbReference>